<accession>A0A7R9ARS9</accession>
<feature type="compositionally biased region" description="Low complexity" evidence="11">
    <location>
        <begin position="345"/>
        <end position="357"/>
    </location>
</feature>
<feature type="region of interest" description="Disordered" evidence="11">
    <location>
        <begin position="167"/>
        <end position="373"/>
    </location>
</feature>
<keyword evidence="4 9" id="KW-0863">Zinc-finger</keyword>
<dbReference type="PROSITE" id="PS50016">
    <property type="entry name" value="ZF_PHD_2"/>
    <property type="match status" value="1"/>
</dbReference>
<comment type="similarity">
    <text evidence="2 10">Belongs to the ING family.</text>
</comment>
<feature type="compositionally biased region" description="Basic and acidic residues" evidence="11">
    <location>
        <begin position="186"/>
        <end position="201"/>
    </location>
</feature>
<evidence type="ECO:0000259" key="12">
    <source>
        <dbReference type="PROSITE" id="PS50016"/>
    </source>
</evidence>
<dbReference type="SUPFAM" id="SSF57903">
    <property type="entry name" value="FYVE/PHD zinc finger"/>
    <property type="match status" value="1"/>
</dbReference>
<evidence type="ECO:0000256" key="9">
    <source>
        <dbReference type="PROSITE-ProRule" id="PRU00146"/>
    </source>
</evidence>
<feature type="binding site" evidence="8">
    <location>
        <position position="403"/>
    </location>
    <ligand>
        <name>Zn(2+)</name>
        <dbReference type="ChEBI" id="CHEBI:29105"/>
        <label>1</label>
    </ligand>
</feature>
<evidence type="ECO:0000256" key="4">
    <source>
        <dbReference type="ARBA" id="ARBA00022771"/>
    </source>
</evidence>
<feature type="binding site" evidence="8">
    <location>
        <position position="422"/>
    </location>
    <ligand>
        <name>Zn(2+)</name>
        <dbReference type="ChEBI" id="CHEBI:29105"/>
        <label>2</label>
    </ligand>
</feature>
<feature type="binding site" evidence="8">
    <location>
        <position position="406"/>
    </location>
    <ligand>
        <name>Zn(2+)</name>
        <dbReference type="ChEBI" id="CHEBI:29105"/>
        <label>1</label>
    </ligand>
</feature>
<comment type="domain">
    <text evidence="10">The PHD-type zinc finger mediates the binding to H3K4me3.</text>
</comment>
<name>A0A7R9ARS9_TIMSH</name>
<evidence type="ECO:0000256" key="3">
    <source>
        <dbReference type="ARBA" id="ARBA00022723"/>
    </source>
</evidence>
<evidence type="ECO:0000256" key="8">
    <source>
        <dbReference type="PIRSR" id="PIRSR628651-51"/>
    </source>
</evidence>
<keyword evidence="10" id="KW-0156">Chromatin regulator</keyword>
<feature type="compositionally biased region" description="Polar residues" evidence="11">
    <location>
        <begin position="233"/>
        <end position="245"/>
    </location>
</feature>
<dbReference type="SMART" id="SM00249">
    <property type="entry name" value="PHD"/>
    <property type="match status" value="1"/>
</dbReference>
<feature type="site" description="Histone H3K4me3 binding" evidence="7">
    <location>
        <position position="401"/>
    </location>
</feature>
<dbReference type="SMART" id="SM01408">
    <property type="entry name" value="ING"/>
    <property type="match status" value="1"/>
</dbReference>
<dbReference type="EMBL" id="OC001164">
    <property type="protein sequence ID" value="CAD7259274.1"/>
    <property type="molecule type" value="Genomic_DNA"/>
</dbReference>
<feature type="binding site" evidence="8">
    <location>
        <position position="392"/>
    </location>
    <ligand>
        <name>Zn(2+)</name>
        <dbReference type="ChEBI" id="CHEBI:29105"/>
        <label>2</label>
    </ligand>
</feature>
<dbReference type="InterPro" id="IPR028643">
    <property type="entry name" value="ING1_PHD_Znf"/>
</dbReference>
<dbReference type="InterPro" id="IPR019786">
    <property type="entry name" value="Zinc_finger_PHD-type_CS"/>
</dbReference>
<evidence type="ECO:0000256" key="6">
    <source>
        <dbReference type="ARBA" id="ARBA00023242"/>
    </source>
</evidence>
<dbReference type="CDD" id="cd16857">
    <property type="entry name" value="ING_ING1_2"/>
    <property type="match status" value="1"/>
</dbReference>
<dbReference type="CDD" id="cd15584">
    <property type="entry name" value="PHD_ING1_2"/>
    <property type="match status" value="1"/>
</dbReference>
<evidence type="ECO:0000256" key="5">
    <source>
        <dbReference type="ARBA" id="ARBA00022833"/>
    </source>
</evidence>
<dbReference type="FunFam" id="3.30.40.10:FF:000021">
    <property type="entry name" value="Inhibitor of growth 2b"/>
    <property type="match status" value="1"/>
</dbReference>
<dbReference type="GO" id="GO:0006325">
    <property type="term" value="P:chromatin organization"/>
    <property type="evidence" value="ECO:0007669"/>
    <property type="project" value="UniProtKB-KW"/>
</dbReference>
<dbReference type="InterPro" id="IPR028651">
    <property type="entry name" value="ING_fam"/>
</dbReference>
<comment type="subcellular location">
    <subcellularLocation>
        <location evidence="1 10">Nucleus</location>
    </subcellularLocation>
</comment>
<feature type="site" description="Histone H3K4me3 binding" evidence="7">
    <location>
        <position position="389"/>
    </location>
</feature>
<dbReference type="Gene3D" id="6.10.140.1740">
    <property type="match status" value="1"/>
</dbReference>
<feature type="binding site" evidence="8">
    <location>
        <position position="381"/>
    </location>
    <ligand>
        <name>Zn(2+)</name>
        <dbReference type="ChEBI" id="CHEBI:29105"/>
        <label>1</label>
    </ligand>
</feature>
<dbReference type="Gene3D" id="3.30.40.10">
    <property type="entry name" value="Zinc/RING finger domain, C3HC4 (zinc finger)"/>
    <property type="match status" value="1"/>
</dbReference>
<dbReference type="AlphaFoldDB" id="A0A7R9ARS9"/>
<feature type="binding site" evidence="8">
    <location>
        <position position="419"/>
    </location>
    <ligand>
        <name>Zn(2+)</name>
        <dbReference type="ChEBI" id="CHEBI:29105"/>
        <label>2</label>
    </ligand>
</feature>
<comment type="function">
    <text evidence="10">Component of an histone acetyltransferase complex.</text>
</comment>
<keyword evidence="3 8" id="KW-0479">Metal-binding</keyword>
<feature type="binding site" evidence="8">
    <location>
        <position position="379"/>
    </location>
    <ligand>
        <name>Zn(2+)</name>
        <dbReference type="ChEBI" id="CHEBI:29105"/>
        <label>1</label>
    </ligand>
</feature>
<proteinExistence type="inferred from homology"/>
<comment type="subunit">
    <text evidence="10">Component of an histone acetyltransferase complex. Interacts with H3K4me3 and to a lesser extent with H3K4me2.</text>
</comment>
<dbReference type="PROSITE" id="PS01359">
    <property type="entry name" value="ZF_PHD_1"/>
    <property type="match status" value="1"/>
</dbReference>
<feature type="site" description="Histone H3K4me3 binding" evidence="7">
    <location>
        <position position="393"/>
    </location>
</feature>
<dbReference type="PANTHER" id="PTHR10333">
    <property type="entry name" value="INHIBITOR OF GROWTH PROTEIN"/>
    <property type="match status" value="1"/>
</dbReference>
<feature type="binding site" evidence="8">
    <location>
        <position position="397"/>
    </location>
    <ligand>
        <name>Zn(2+)</name>
        <dbReference type="ChEBI" id="CHEBI:29105"/>
        <label>2</label>
    </ligand>
</feature>
<feature type="site" description="Histone H3K4me3 binding" evidence="7">
    <location>
        <position position="378"/>
    </location>
</feature>
<evidence type="ECO:0000256" key="2">
    <source>
        <dbReference type="ARBA" id="ARBA00010210"/>
    </source>
</evidence>
<reference evidence="13" key="1">
    <citation type="submission" date="2020-11" db="EMBL/GenBank/DDBJ databases">
        <authorList>
            <person name="Tran Van P."/>
        </authorList>
    </citation>
    <scope>NUCLEOTIDE SEQUENCE</scope>
</reference>
<feature type="compositionally biased region" description="Basic and acidic residues" evidence="11">
    <location>
        <begin position="258"/>
        <end position="286"/>
    </location>
</feature>
<dbReference type="InterPro" id="IPR013083">
    <property type="entry name" value="Znf_RING/FYVE/PHD"/>
</dbReference>
<dbReference type="PANTHER" id="PTHR10333:SF89">
    <property type="entry name" value="INHIBITOR OF GROWTH PROTEIN"/>
    <property type="match status" value="1"/>
</dbReference>
<evidence type="ECO:0000313" key="13">
    <source>
        <dbReference type="EMBL" id="CAD7259274.1"/>
    </source>
</evidence>
<feature type="domain" description="PHD-type" evidence="12">
    <location>
        <begin position="376"/>
        <end position="425"/>
    </location>
</feature>
<dbReference type="InterPro" id="IPR024610">
    <property type="entry name" value="ING_N_histone-binding"/>
</dbReference>
<protein>
    <recommendedName>
        <fullName evidence="10">Inhibitor of growth protein</fullName>
    </recommendedName>
</protein>
<evidence type="ECO:0000256" key="11">
    <source>
        <dbReference type="SAM" id="MobiDB-lite"/>
    </source>
</evidence>
<keyword evidence="6 10" id="KW-0539">Nucleus</keyword>
<feature type="compositionally biased region" description="Polar residues" evidence="11">
    <location>
        <begin position="309"/>
        <end position="323"/>
    </location>
</feature>
<dbReference type="GO" id="GO:0005634">
    <property type="term" value="C:nucleus"/>
    <property type="evidence" value="ECO:0007669"/>
    <property type="project" value="UniProtKB-SubCell"/>
</dbReference>
<dbReference type="InterPro" id="IPR019787">
    <property type="entry name" value="Znf_PHD-finger"/>
</dbReference>
<evidence type="ECO:0000256" key="10">
    <source>
        <dbReference type="RuleBase" id="RU361213"/>
    </source>
</evidence>
<dbReference type="Pfam" id="PF12998">
    <property type="entry name" value="ING"/>
    <property type="match status" value="1"/>
</dbReference>
<organism evidence="13">
    <name type="scientific">Timema shepardi</name>
    <name type="common">Walking stick</name>
    <dbReference type="NCBI Taxonomy" id="629360"/>
    <lineage>
        <taxon>Eukaryota</taxon>
        <taxon>Metazoa</taxon>
        <taxon>Ecdysozoa</taxon>
        <taxon>Arthropoda</taxon>
        <taxon>Hexapoda</taxon>
        <taxon>Insecta</taxon>
        <taxon>Pterygota</taxon>
        <taxon>Neoptera</taxon>
        <taxon>Polyneoptera</taxon>
        <taxon>Phasmatodea</taxon>
        <taxon>Timematodea</taxon>
        <taxon>Timematoidea</taxon>
        <taxon>Timematidae</taxon>
        <taxon>Timema</taxon>
    </lineage>
</organism>
<dbReference type="GO" id="GO:0008270">
    <property type="term" value="F:zinc ion binding"/>
    <property type="evidence" value="ECO:0007669"/>
    <property type="project" value="UniProtKB-KW"/>
</dbReference>
<sequence length="451" mass="50536">MLNLEKVYPRLRGVRKHLGGKTQQFRPGSKRDLPFIGGIIYCESSDVDLAATEADPFIVQRTKTSPKGAALLQNPCQSSRIAEELTTLFPIPSFTNPQAFLKEVEQHQDCAHRDTDLATKRKVLGRVQKMLIAAQEVGDEKLQVVQQIQDLIENRTRQLDLDYGNLEDKASDRAAPPRGPVMLTDLGKDQENTEPNRENHHSVITPAVGGGGIPSASTPSERQTKRPRRTRNDTATGLDTNNQETPIIEPRGQLRPLRLSEGRVPRPRGEYGEVDQEERGGSDPLRRSKRPRTSRNDLVTDLASPEHNGANTSSAAISTPINTSSSGAQKKGSTGGKKKKRKSRQSQQQQQQQQIQQLRDDTPPPGDELAIDPNEPTYCLCDQISYGEMILCDNDLCPIEWFHFSCVALTTKPKGKWFCPRCRGDRSNVMKPKQQFLKELERYNKEKEEKS</sequence>
<dbReference type="InterPro" id="IPR001965">
    <property type="entry name" value="Znf_PHD"/>
</dbReference>
<dbReference type="GO" id="GO:0045893">
    <property type="term" value="P:positive regulation of DNA-templated transcription"/>
    <property type="evidence" value="ECO:0007669"/>
    <property type="project" value="TreeGrafter"/>
</dbReference>
<keyword evidence="5 8" id="KW-0862">Zinc</keyword>
<dbReference type="InterPro" id="IPR011011">
    <property type="entry name" value="Znf_FYVE_PHD"/>
</dbReference>
<gene>
    <name evidence="13" type="ORF">TSIB3V08_LOCUS3481</name>
</gene>
<evidence type="ECO:0000256" key="1">
    <source>
        <dbReference type="ARBA" id="ARBA00004123"/>
    </source>
</evidence>
<evidence type="ECO:0000256" key="7">
    <source>
        <dbReference type="PIRSR" id="PIRSR628651-50"/>
    </source>
</evidence>